<dbReference type="PANTHER" id="PTHR33427:SF1">
    <property type="entry name" value="F6A14.21 PROTEIN"/>
    <property type="match status" value="1"/>
</dbReference>
<dbReference type="Proteomes" id="UP000323506">
    <property type="component" value="Chromosome A01"/>
</dbReference>
<dbReference type="EMBL" id="CM017688">
    <property type="protein sequence ID" value="TYH32229.1"/>
    <property type="molecule type" value="Genomic_DNA"/>
</dbReference>
<evidence type="ECO:0000313" key="2">
    <source>
        <dbReference type="Proteomes" id="UP000323506"/>
    </source>
</evidence>
<organism evidence="1 2">
    <name type="scientific">Gossypium darwinii</name>
    <name type="common">Darwin's cotton</name>
    <name type="synonym">Gossypium barbadense var. darwinii</name>
    <dbReference type="NCBI Taxonomy" id="34276"/>
    <lineage>
        <taxon>Eukaryota</taxon>
        <taxon>Viridiplantae</taxon>
        <taxon>Streptophyta</taxon>
        <taxon>Embryophyta</taxon>
        <taxon>Tracheophyta</taxon>
        <taxon>Spermatophyta</taxon>
        <taxon>Magnoliopsida</taxon>
        <taxon>eudicotyledons</taxon>
        <taxon>Gunneridae</taxon>
        <taxon>Pentapetalae</taxon>
        <taxon>rosids</taxon>
        <taxon>malvids</taxon>
        <taxon>Malvales</taxon>
        <taxon>Malvaceae</taxon>
        <taxon>Malvoideae</taxon>
        <taxon>Gossypium</taxon>
    </lineage>
</organism>
<sequence length="123" mass="13816">MNPNRLVYSCRSFDWAPPEYFSPPPLFKSSFICAPSTLALIVLHSNGEEERPIFFDSKAKSKCSASAETVPGRHPERWHKDAADNIVCECFCNCQGCICFEYNHIVPFPKVIGSCIVKGSRQI</sequence>
<keyword evidence="2" id="KW-1185">Reference proteome</keyword>
<reference evidence="1 2" key="1">
    <citation type="submission" date="2019-06" db="EMBL/GenBank/DDBJ databases">
        <title>WGS assembly of Gossypium darwinii.</title>
        <authorList>
            <person name="Chen Z.J."/>
            <person name="Sreedasyam A."/>
            <person name="Ando A."/>
            <person name="Song Q."/>
            <person name="De L."/>
            <person name="Hulse-Kemp A."/>
            <person name="Ding M."/>
            <person name="Ye W."/>
            <person name="Kirkbride R."/>
            <person name="Jenkins J."/>
            <person name="Plott C."/>
            <person name="Lovell J."/>
            <person name="Lin Y.-M."/>
            <person name="Vaughn R."/>
            <person name="Liu B."/>
            <person name="Li W."/>
            <person name="Simpson S."/>
            <person name="Scheffler B."/>
            <person name="Saski C."/>
            <person name="Grover C."/>
            <person name="Hu G."/>
            <person name="Conover J."/>
            <person name="Carlson J."/>
            <person name="Shu S."/>
            <person name="Boston L."/>
            <person name="Williams M."/>
            <person name="Peterson D."/>
            <person name="Mcgee K."/>
            <person name="Jones D."/>
            <person name="Wendel J."/>
            <person name="Stelly D."/>
            <person name="Grimwood J."/>
            <person name="Schmutz J."/>
        </authorList>
    </citation>
    <scope>NUCLEOTIDE SEQUENCE [LARGE SCALE GENOMIC DNA]</scope>
    <source>
        <strain evidence="1">1808015.09</strain>
    </source>
</reference>
<gene>
    <name evidence="1" type="ORF">ES288_A01G235900v1</name>
</gene>
<proteinExistence type="predicted"/>
<dbReference type="AlphaFoldDB" id="A0A5D2HRA9"/>
<dbReference type="PANTHER" id="PTHR33427">
    <property type="entry name" value="HNH ENDONUCLEASE"/>
    <property type="match status" value="1"/>
</dbReference>
<protein>
    <submittedName>
        <fullName evidence="1">Uncharacterized protein</fullName>
    </submittedName>
</protein>
<evidence type="ECO:0000313" key="1">
    <source>
        <dbReference type="EMBL" id="TYH32229.1"/>
    </source>
</evidence>
<accession>A0A5D2HRA9</accession>
<name>A0A5D2HRA9_GOSDA</name>